<evidence type="ECO:0000313" key="3">
    <source>
        <dbReference type="Proteomes" id="UP000467841"/>
    </source>
</evidence>
<dbReference type="PANTHER" id="PTHR45786:SF66">
    <property type="entry name" value="HOOK MOTIF PROTEIN, PUTATIVE-RELATED"/>
    <property type="match status" value="1"/>
</dbReference>
<accession>A0A6D2HHI2</accession>
<gene>
    <name evidence="2" type="ORF">MERR_LOCUS1960</name>
</gene>
<proteinExistence type="predicted"/>
<protein>
    <submittedName>
        <fullName evidence="2">Uncharacterized protein</fullName>
    </submittedName>
</protein>
<organism evidence="2 3">
    <name type="scientific">Microthlaspi erraticum</name>
    <dbReference type="NCBI Taxonomy" id="1685480"/>
    <lineage>
        <taxon>Eukaryota</taxon>
        <taxon>Viridiplantae</taxon>
        <taxon>Streptophyta</taxon>
        <taxon>Embryophyta</taxon>
        <taxon>Tracheophyta</taxon>
        <taxon>Spermatophyta</taxon>
        <taxon>Magnoliopsida</taxon>
        <taxon>eudicotyledons</taxon>
        <taxon>Gunneridae</taxon>
        <taxon>Pentapetalae</taxon>
        <taxon>rosids</taxon>
        <taxon>malvids</taxon>
        <taxon>Brassicales</taxon>
        <taxon>Brassicaceae</taxon>
        <taxon>Coluteocarpeae</taxon>
        <taxon>Microthlaspi</taxon>
    </lineage>
</organism>
<keyword evidence="3" id="KW-1185">Reference proteome</keyword>
<sequence>MRKRTVDESPPLRSQDTGEPSKKIKQSPGNPISSPIVTPRRSNSTPHTFPIQSAFRRVLGDLTNTQRSSPVSTITQSQTQPTSSVPTQNTLSNGKARLNARLGIDDPNTLQSLLFDEENLQQVMKIYSFQEYDCSENDDTCSESSEDHQNTAEEAARLKEFLTFDIQKILRNQHNLQKGKEKCNEMNVTTEEKKLEYLDHGDPTYSCDKCGAIFWYDERLDKRRKSKNPKFSMCCLGGTIKLPLLKTPPKVLMDLLKGTDEKSRHFRDNIRAYNMLFAFTSLGGQVNKCIPNGRGL</sequence>
<comment type="caution">
    <text evidence="2">The sequence shown here is derived from an EMBL/GenBank/DDBJ whole genome shotgun (WGS) entry which is preliminary data.</text>
</comment>
<dbReference type="AlphaFoldDB" id="A0A6D2HHI2"/>
<reference evidence="2" key="1">
    <citation type="submission" date="2020-01" db="EMBL/GenBank/DDBJ databases">
        <authorList>
            <person name="Mishra B."/>
        </authorList>
    </citation>
    <scope>NUCLEOTIDE SEQUENCE [LARGE SCALE GENOMIC DNA]</scope>
</reference>
<feature type="region of interest" description="Disordered" evidence="1">
    <location>
        <begin position="1"/>
        <end position="48"/>
    </location>
</feature>
<feature type="region of interest" description="Disordered" evidence="1">
    <location>
        <begin position="63"/>
        <end position="91"/>
    </location>
</feature>
<feature type="compositionally biased region" description="Low complexity" evidence="1">
    <location>
        <begin position="68"/>
        <end position="90"/>
    </location>
</feature>
<dbReference type="PANTHER" id="PTHR45786">
    <property type="entry name" value="DNA BINDING PROTEIN-LIKE"/>
    <property type="match status" value="1"/>
</dbReference>
<dbReference type="EMBL" id="CACVBM020000111">
    <property type="protein sequence ID" value="CAA7014725.1"/>
    <property type="molecule type" value="Genomic_DNA"/>
</dbReference>
<feature type="compositionally biased region" description="Polar residues" evidence="1">
    <location>
        <begin position="27"/>
        <end position="48"/>
    </location>
</feature>
<evidence type="ECO:0000313" key="2">
    <source>
        <dbReference type="EMBL" id="CAA7014725.1"/>
    </source>
</evidence>
<dbReference type="OrthoDB" id="1111395at2759"/>
<name>A0A6D2HHI2_9BRAS</name>
<dbReference type="Proteomes" id="UP000467841">
    <property type="component" value="Unassembled WGS sequence"/>
</dbReference>
<evidence type="ECO:0000256" key="1">
    <source>
        <dbReference type="SAM" id="MobiDB-lite"/>
    </source>
</evidence>